<evidence type="ECO:0008006" key="3">
    <source>
        <dbReference type="Google" id="ProtNLM"/>
    </source>
</evidence>
<dbReference type="EMBL" id="BPLR01013761">
    <property type="protein sequence ID" value="GIY63599.1"/>
    <property type="molecule type" value="Genomic_DNA"/>
</dbReference>
<dbReference type="Proteomes" id="UP001054945">
    <property type="component" value="Unassembled WGS sequence"/>
</dbReference>
<evidence type="ECO:0000313" key="2">
    <source>
        <dbReference type="Proteomes" id="UP001054945"/>
    </source>
</evidence>
<accession>A0AAV4V143</accession>
<evidence type="ECO:0000313" key="1">
    <source>
        <dbReference type="EMBL" id="GIY63599.1"/>
    </source>
</evidence>
<gene>
    <name evidence="1" type="ORF">CEXT_452891</name>
</gene>
<organism evidence="1 2">
    <name type="scientific">Caerostris extrusa</name>
    <name type="common">Bark spider</name>
    <name type="synonym">Caerostris bankana</name>
    <dbReference type="NCBI Taxonomy" id="172846"/>
    <lineage>
        <taxon>Eukaryota</taxon>
        <taxon>Metazoa</taxon>
        <taxon>Ecdysozoa</taxon>
        <taxon>Arthropoda</taxon>
        <taxon>Chelicerata</taxon>
        <taxon>Arachnida</taxon>
        <taxon>Araneae</taxon>
        <taxon>Araneomorphae</taxon>
        <taxon>Entelegynae</taxon>
        <taxon>Araneoidea</taxon>
        <taxon>Araneidae</taxon>
        <taxon>Caerostris</taxon>
    </lineage>
</organism>
<comment type="caution">
    <text evidence="1">The sequence shown here is derived from an EMBL/GenBank/DDBJ whole genome shotgun (WGS) entry which is preliminary data.</text>
</comment>
<name>A0AAV4V143_CAEEX</name>
<proteinExistence type="predicted"/>
<dbReference type="AlphaFoldDB" id="A0AAV4V143"/>
<sequence length="106" mass="12278">MGKEGSLSFQRLSLHRSNFIQSAPEQNTILNSAIQLWVIPDLNRVILGGGWPCGLRVKWIIMSENETFKFKPSSDLIDWRCYWRHRHLAQQPSLRKEGREGSMPLS</sequence>
<protein>
    <recommendedName>
        <fullName evidence="3">Ycf15</fullName>
    </recommendedName>
</protein>
<keyword evidence="2" id="KW-1185">Reference proteome</keyword>
<reference evidence="1 2" key="1">
    <citation type="submission" date="2021-06" db="EMBL/GenBank/DDBJ databases">
        <title>Caerostris extrusa draft genome.</title>
        <authorList>
            <person name="Kono N."/>
            <person name="Arakawa K."/>
        </authorList>
    </citation>
    <scope>NUCLEOTIDE SEQUENCE [LARGE SCALE GENOMIC DNA]</scope>
</reference>